<feature type="compositionally biased region" description="Basic and acidic residues" evidence="1">
    <location>
        <begin position="339"/>
        <end position="350"/>
    </location>
</feature>
<evidence type="ECO:0000259" key="2">
    <source>
        <dbReference type="Pfam" id="PF11160"/>
    </source>
</evidence>
<gene>
    <name evidence="3" type="ORF">OOU_Y34scaffold00163g13</name>
</gene>
<feature type="compositionally biased region" description="Polar residues" evidence="1">
    <location>
        <begin position="127"/>
        <end position="137"/>
    </location>
</feature>
<feature type="domain" description="Hypervirulence associated protein TUDOR" evidence="2">
    <location>
        <begin position="327"/>
        <end position="388"/>
    </location>
</feature>
<accession>A0AA97PQD0</accession>
<feature type="compositionally biased region" description="Basic and acidic residues" evidence="1">
    <location>
        <begin position="91"/>
        <end position="108"/>
    </location>
</feature>
<feature type="compositionally biased region" description="Acidic residues" evidence="1">
    <location>
        <begin position="291"/>
        <end position="313"/>
    </location>
</feature>
<dbReference type="InterPro" id="IPR021331">
    <property type="entry name" value="Hva1_TUDOR"/>
</dbReference>
<dbReference type="AlphaFoldDB" id="A0AA97PQD0"/>
<feature type="compositionally biased region" description="Basic and acidic residues" evidence="1">
    <location>
        <begin position="39"/>
        <end position="56"/>
    </location>
</feature>
<dbReference type="Pfam" id="PF11160">
    <property type="entry name" value="Hva1_TUDOR"/>
    <property type="match status" value="1"/>
</dbReference>
<feature type="region of interest" description="Disordered" evidence="1">
    <location>
        <begin position="91"/>
        <end position="389"/>
    </location>
</feature>
<feature type="compositionally biased region" description="Polar residues" evidence="1">
    <location>
        <begin position="352"/>
        <end position="363"/>
    </location>
</feature>
<organism evidence="3">
    <name type="scientific">Pyricularia oryzae (strain Y34)</name>
    <name type="common">Rice blast fungus</name>
    <name type="synonym">Magnaporthe oryzae</name>
    <dbReference type="NCBI Taxonomy" id="1143189"/>
    <lineage>
        <taxon>Eukaryota</taxon>
        <taxon>Fungi</taxon>
        <taxon>Dikarya</taxon>
        <taxon>Ascomycota</taxon>
        <taxon>Pezizomycotina</taxon>
        <taxon>Sordariomycetes</taxon>
        <taxon>Sordariomycetidae</taxon>
        <taxon>Magnaporthales</taxon>
        <taxon>Pyriculariaceae</taxon>
        <taxon>Pyricularia</taxon>
    </lineage>
</organism>
<dbReference type="Proteomes" id="UP000011086">
    <property type="component" value="Unassembled WGS sequence"/>
</dbReference>
<dbReference type="SMR" id="A0AA97PQD0"/>
<dbReference type="PANTHER" id="PTHR40630">
    <property type="entry name" value="POSSIBLE DNA-BINDING PROTEIN"/>
    <property type="match status" value="1"/>
</dbReference>
<feature type="region of interest" description="Disordered" evidence="1">
    <location>
        <begin position="26"/>
        <end position="56"/>
    </location>
</feature>
<name>A0AA97PQD0_PYRO3</name>
<evidence type="ECO:0000256" key="1">
    <source>
        <dbReference type="SAM" id="MobiDB-lite"/>
    </source>
</evidence>
<feature type="compositionally biased region" description="Low complexity" evidence="1">
    <location>
        <begin position="152"/>
        <end position="168"/>
    </location>
</feature>
<protein>
    <recommendedName>
        <fullName evidence="2">Hypervirulence associated protein TUDOR domain-containing protein</fullName>
    </recommendedName>
</protein>
<reference evidence="3" key="1">
    <citation type="journal article" date="2012" name="PLoS Genet.">
        <title>Comparative analysis of the genomes of two field isolates of the rice blast fungus Magnaporthe oryzae.</title>
        <authorList>
            <person name="Xue M."/>
            <person name="Yang J."/>
            <person name="Li Z."/>
            <person name="Hu S."/>
            <person name="Yao N."/>
            <person name="Dean R.A."/>
            <person name="Zhao W."/>
            <person name="Shen M."/>
            <person name="Zhang H."/>
            <person name="Li C."/>
            <person name="Liu L."/>
            <person name="Cao L."/>
            <person name="Xu X."/>
            <person name="Xing Y."/>
            <person name="Hsiang T."/>
            <person name="Zhang Z."/>
            <person name="Xu J.R."/>
            <person name="Peng Y.L."/>
        </authorList>
    </citation>
    <scope>NUCLEOTIDE SEQUENCE</scope>
    <source>
        <strain evidence="3">Y34</strain>
    </source>
</reference>
<evidence type="ECO:0000313" key="3">
    <source>
        <dbReference type="EMBL" id="ELQ43216.1"/>
    </source>
</evidence>
<dbReference type="InterPro" id="IPR021487">
    <property type="entry name" value="DUF3140"/>
</dbReference>
<feature type="compositionally biased region" description="Acidic residues" evidence="1">
    <location>
        <begin position="180"/>
        <end position="213"/>
    </location>
</feature>
<proteinExistence type="predicted"/>
<feature type="compositionally biased region" description="Acidic residues" evidence="1">
    <location>
        <begin position="250"/>
        <end position="283"/>
    </location>
</feature>
<dbReference type="PANTHER" id="PTHR40630:SF1">
    <property type="entry name" value="DNA-BINDING PROTEIN"/>
    <property type="match status" value="1"/>
</dbReference>
<sequence>MKDRKDVITEFNSLVNMTASDLESWLKSDDSNSAGWPKDGGEDKNGETVGHDSGRKIVEILEANPDKKEDEYTDEQVEHMRKVVSYCKRHLAQESKGNSEKSEEELKKTKSYASLKNWGHDILKATQGKSSANGNSDSTDENEDASDEKKGSASNGKSKSKSPSQTPKRQTRSAAKDAEANEEEEEESKENAEEEEDEEYKEEDEDEAGDEDESTAKSGQKRKAADGEQNGAHKKQQTSKGAGGKKQSTEDEAEDVDNDEDGDEEEDEQMADGDEDEEGGEEQASDKDGETEAGEQEDKEEPEEEEEEEAEDESSGKGDAKNGPSKGDTVSWKWGNNHPEGKVLDVKEEDTSITTKNGNQVSRKGTKDDPAVVLDAGKSKAIKKAHELD</sequence>
<dbReference type="Pfam" id="PF11338">
    <property type="entry name" value="DUF3140"/>
    <property type="match status" value="1"/>
</dbReference>
<dbReference type="EMBL" id="JH793607">
    <property type="protein sequence ID" value="ELQ43216.1"/>
    <property type="molecule type" value="Genomic_DNA"/>
</dbReference>